<evidence type="ECO:0000313" key="5">
    <source>
        <dbReference type="EMBL" id="GAA1535130.1"/>
    </source>
</evidence>
<accession>A0ABN2B9A6</accession>
<dbReference type="SUPFAM" id="SSF53448">
    <property type="entry name" value="Nucleotide-diphospho-sugar transferases"/>
    <property type="match status" value="1"/>
</dbReference>
<dbReference type="Pfam" id="PF00535">
    <property type="entry name" value="Glycos_transf_2"/>
    <property type="match status" value="1"/>
</dbReference>
<dbReference type="PANTHER" id="PTHR43398">
    <property type="entry name" value="DOLICHOL-PHOSPHATE MANNOSYLTRANSFERASE SUBUNIT 1"/>
    <property type="match status" value="1"/>
</dbReference>
<reference evidence="5 6" key="1">
    <citation type="journal article" date="2019" name="Int. J. Syst. Evol. Microbiol.">
        <title>The Global Catalogue of Microorganisms (GCM) 10K type strain sequencing project: providing services to taxonomists for standard genome sequencing and annotation.</title>
        <authorList>
            <consortium name="The Broad Institute Genomics Platform"/>
            <consortium name="The Broad Institute Genome Sequencing Center for Infectious Disease"/>
            <person name="Wu L."/>
            <person name="Ma J."/>
        </authorList>
    </citation>
    <scope>NUCLEOTIDE SEQUENCE [LARGE SCALE GENOMIC DNA]</scope>
    <source>
        <strain evidence="5 6">JCM 14942</strain>
    </source>
</reference>
<sequence length="261" mass="28994">MSEQHSTLGRTVMVVPTYNEAGNIAWIIDRVRAAQPHVDVLVVDDGSPDGTGAIADGIAATDPQVHVLHRTTKDGLGAAYLAGFAWALDRGYDVIGEMDADGSHQPEQLQRLLTGLLDADLVIGSRWVPGGSVVNWPLERELLSRGGNLYVRLLLGISVRDATAGFRLFRRSTLEKIRLDEVRSAGYVFQTDLVTRTLRAGLTVREVPIEFVERVRGESKMSGQVALESLKRITWWGLRERWEQMKGRRRIAAGRQLQTTR</sequence>
<dbReference type="PANTHER" id="PTHR43398:SF1">
    <property type="entry name" value="DOLICHOL-PHOSPHATE MANNOSYLTRANSFERASE SUBUNIT 1"/>
    <property type="match status" value="1"/>
</dbReference>
<organism evidence="5 6">
    <name type="scientific">Nocardioides humi</name>
    <dbReference type="NCBI Taxonomy" id="449461"/>
    <lineage>
        <taxon>Bacteria</taxon>
        <taxon>Bacillati</taxon>
        <taxon>Actinomycetota</taxon>
        <taxon>Actinomycetes</taxon>
        <taxon>Propionibacteriales</taxon>
        <taxon>Nocardioidaceae</taxon>
        <taxon>Nocardioides</taxon>
    </lineage>
</organism>
<evidence type="ECO:0000256" key="3">
    <source>
        <dbReference type="ARBA" id="ARBA00022679"/>
    </source>
</evidence>
<comment type="similarity">
    <text evidence="1">Belongs to the glycosyltransferase 2 family.</text>
</comment>
<keyword evidence="2" id="KW-0328">Glycosyltransferase</keyword>
<dbReference type="EMBL" id="BAAAOR010000030">
    <property type="protein sequence ID" value="GAA1535130.1"/>
    <property type="molecule type" value="Genomic_DNA"/>
</dbReference>
<gene>
    <name evidence="5" type="ORF">GCM10009788_42400</name>
</gene>
<dbReference type="InterPro" id="IPR029044">
    <property type="entry name" value="Nucleotide-diphossugar_trans"/>
</dbReference>
<dbReference type="Gene3D" id="3.90.550.10">
    <property type="entry name" value="Spore Coat Polysaccharide Biosynthesis Protein SpsA, Chain A"/>
    <property type="match status" value="1"/>
</dbReference>
<feature type="domain" description="Glycosyltransferase 2-like" evidence="4">
    <location>
        <begin position="14"/>
        <end position="177"/>
    </location>
</feature>
<dbReference type="CDD" id="cd06442">
    <property type="entry name" value="DPM1_like"/>
    <property type="match status" value="1"/>
</dbReference>
<comment type="caution">
    <text evidence="5">The sequence shown here is derived from an EMBL/GenBank/DDBJ whole genome shotgun (WGS) entry which is preliminary data.</text>
</comment>
<keyword evidence="3" id="KW-0808">Transferase</keyword>
<evidence type="ECO:0000259" key="4">
    <source>
        <dbReference type="Pfam" id="PF00535"/>
    </source>
</evidence>
<dbReference type="InterPro" id="IPR039528">
    <property type="entry name" value="DPM1-like"/>
</dbReference>
<evidence type="ECO:0000256" key="2">
    <source>
        <dbReference type="ARBA" id="ARBA00022676"/>
    </source>
</evidence>
<evidence type="ECO:0000313" key="6">
    <source>
        <dbReference type="Proteomes" id="UP001500842"/>
    </source>
</evidence>
<dbReference type="Proteomes" id="UP001500842">
    <property type="component" value="Unassembled WGS sequence"/>
</dbReference>
<protein>
    <submittedName>
        <fullName evidence="5">Polyprenol monophosphomannose synthase</fullName>
    </submittedName>
</protein>
<keyword evidence="6" id="KW-1185">Reference proteome</keyword>
<proteinExistence type="inferred from homology"/>
<name>A0ABN2B9A6_9ACTN</name>
<dbReference type="InterPro" id="IPR001173">
    <property type="entry name" value="Glyco_trans_2-like"/>
</dbReference>
<evidence type="ECO:0000256" key="1">
    <source>
        <dbReference type="ARBA" id="ARBA00006739"/>
    </source>
</evidence>